<dbReference type="Gene3D" id="1.10.10.10">
    <property type="entry name" value="Winged helix-like DNA-binding domain superfamily/Winged helix DNA-binding domain"/>
    <property type="match status" value="1"/>
</dbReference>
<dbReference type="SUPFAM" id="SSF46785">
    <property type="entry name" value="Winged helix' DNA-binding domain"/>
    <property type="match status" value="1"/>
</dbReference>
<evidence type="ECO:0000256" key="1">
    <source>
        <dbReference type="ARBA" id="ARBA00023015"/>
    </source>
</evidence>
<dbReference type="InterPro" id="IPR033532">
    <property type="entry name" value="AraR_ligand_bind_dom"/>
</dbReference>
<keyword evidence="2" id="KW-0238">DNA-binding</keyword>
<protein>
    <submittedName>
        <fullName evidence="5">GntR family transcriptional regulator</fullName>
    </submittedName>
</protein>
<comment type="caution">
    <text evidence="5">The sequence shown here is derived from an EMBL/GenBank/DDBJ whole genome shotgun (WGS) entry which is preliminary data.</text>
</comment>
<keyword evidence="1" id="KW-0805">Transcription regulation</keyword>
<dbReference type="PANTHER" id="PTHR30146:SF150">
    <property type="entry name" value="ARABINOSE METABOLISM TRANSCRIPTIONAL REPRESSOR"/>
    <property type="match status" value="1"/>
</dbReference>
<evidence type="ECO:0000256" key="2">
    <source>
        <dbReference type="ARBA" id="ARBA00023125"/>
    </source>
</evidence>
<dbReference type="CDD" id="cd01541">
    <property type="entry name" value="PBP1_AraR"/>
    <property type="match status" value="1"/>
</dbReference>
<evidence type="ECO:0000256" key="3">
    <source>
        <dbReference type="ARBA" id="ARBA00023163"/>
    </source>
</evidence>
<keyword evidence="6" id="KW-1185">Reference proteome</keyword>
<organism evidence="5 6">
    <name type="scientific">Paenibacillus gansuensis</name>
    <dbReference type="NCBI Taxonomy" id="306542"/>
    <lineage>
        <taxon>Bacteria</taxon>
        <taxon>Bacillati</taxon>
        <taxon>Bacillota</taxon>
        <taxon>Bacilli</taxon>
        <taxon>Bacillales</taxon>
        <taxon>Paenibacillaceae</taxon>
        <taxon>Paenibacillus</taxon>
    </lineage>
</organism>
<dbReference type="EMBL" id="JBHUME010000005">
    <property type="protein sequence ID" value="MFD2611748.1"/>
    <property type="molecule type" value="Genomic_DNA"/>
</dbReference>
<dbReference type="InterPro" id="IPR028082">
    <property type="entry name" value="Peripla_BP_I"/>
</dbReference>
<dbReference type="Proteomes" id="UP001597541">
    <property type="component" value="Unassembled WGS sequence"/>
</dbReference>
<dbReference type="InterPro" id="IPR036390">
    <property type="entry name" value="WH_DNA-bd_sf"/>
</dbReference>
<dbReference type="Pfam" id="PF00392">
    <property type="entry name" value="GntR"/>
    <property type="match status" value="1"/>
</dbReference>
<evidence type="ECO:0000313" key="6">
    <source>
        <dbReference type="Proteomes" id="UP001597541"/>
    </source>
</evidence>
<proteinExistence type="predicted"/>
<evidence type="ECO:0000259" key="4">
    <source>
        <dbReference type="PROSITE" id="PS50949"/>
    </source>
</evidence>
<dbReference type="RefSeq" id="WP_377601730.1">
    <property type="nucleotide sequence ID" value="NZ_JBHUME010000005.1"/>
</dbReference>
<dbReference type="InterPro" id="IPR036388">
    <property type="entry name" value="WH-like_DNA-bd_sf"/>
</dbReference>
<dbReference type="CDD" id="cd07377">
    <property type="entry name" value="WHTH_GntR"/>
    <property type="match status" value="1"/>
</dbReference>
<feature type="domain" description="HTH gntR-type" evidence="4">
    <location>
        <begin position="1"/>
        <end position="65"/>
    </location>
</feature>
<keyword evidence="3" id="KW-0804">Transcription</keyword>
<dbReference type="SUPFAM" id="SSF53822">
    <property type="entry name" value="Periplasmic binding protein-like I"/>
    <property type="match status" value="1"/>
</dbReference>
<dbReference type="SMART" id="SM00345">
    <property type="entry name" value="HTH_GNTR"/>
    <property type="match status" value="1"/>
</dbReference>
<dbReference type="InterPro" id="IPR046335">
    <property type="entry name" value="LacI/GalR-like_sensor"/>
</dbReference>
<sequence>MQLKSEILSWLHTGQLKADEQMPSENEIAGRFGMSRQTVRQALGELEQEGWLYRLQGKGTFVSAPKNKPAADQPLVGMLTTHISDYIFPHIVRGAEAVLRERGYGLMLSSTDNDKDKEAQNLKLLLGRPLQGLIVEPTRSAQGNPNLNLFLSLEYNGIPYVMINERYAELECACVKMDDDAGGFLAAEHLIQGGHRRIAGFFKTDDLQGVNRLKGFRRAHSQYGLPLHPEYVVHYATEEKATKTMDALLALLEGPDRPTAAVCYNDELAVLLLDAVRKAGLRVPEDLSIVGFDDSMLATATEVKLTSVSHPKAELGIRAAELLMQMMSGSGPGPGAPIDVVFPPSLVIRESTRSISST</sequence>
<dbReference type="Pfam" id="PF13377">
    <property type="entry name" value="Peripla_BP_3"/>
    <property type="match status" value="1"/>
</dbReference>
<evidence type="ECO:0000313" key="5">
    <source>
        <dbReference type="EMBL" id="MFD2611748.1"/>
    </source>
</evidence>
<name>A0ABW5P9X3_9BACL</name>
<gene>
    <name evidence="5" type="ORF">ACFSUF_04850</name>
</gene>
<dbReference type="PRINTS" id="PR00035">
    <property type="entry name" value="HTHGNTR"/>
</dbReference>
<dbReference type="PROSITE" id="PS50949">
    <property type="entry name" value="HTH_GNTR"/>
    <property type="match status" value="1"/>
</dbReference>
<dbReference type="InterPro" id="IPR000524">
    <property type="entry name" value="Tscrpt_reg_HTH_GntR"/>
</dbReference>
<dbReference type="PANTHER" id="PTHR30146">
    <property type="entry name" value="LACI-RELATED TRANSCRIPTIONAL REPRESSOR"/>
    <property type="match status" value="1"/>
</dbReference>
<dbReference type="Gene3D" id="3.40.50.2300">
    <property type="match status" value="2"/>
</dbReference>
<accession>A0ABW5P9X3</accession>
<reference evidence="6" key="1">
    <citation type="journal article" date="2019" name="Int. J. Syst. Evol. Microbiol.">
        <title>The Global Catalogue of Microorganisms (GCM) 10K type strain sequencing project: providing services to taxonomists for standard genome sequencing and annotation.</title>
        <authorList>
            <consortium name="The Broad Institute Genomics Platform"/>
            <consortium name="The Broad Institute Genome Sequencing Center for Infectious Disease"/>
            <person name="Wu L."/>
            <person name="Ma J."/>
        </authorList>
    </citation>
    <scope>NUCLEOTIDE SEQUENCE [LARGE SCALE GENOMIC DNA]</scope>
    <source>
        <strain evidence="6">KCTC 3950</strain>
    </source>
</reference>